<evidence type="ECO:0000313" key="1">
    <source>
        <dbReference type="EMBL" id="CAG8843623.1"/>
    </source>
</evidence>
<gene>
    <name evidence="1" type="ORF">GMARGA_LOCUS36641</name>
</gene>
<reference evidence="1 2" key="1">
    <citation type="submission" date="2021-06" db="EMBL/GenBank/DDBJ databases">
        <authorList>
            <person name="Kallberg Y."/>
            <person name="Tangrot J."/>
            <person name="Rosling A."/>
        </authorList>
    </citation>
    <scope>NUCLEOTIDE SEQUENCE [LARGE SCALE GENOMIC DNA]</scope>
    <source>
        <strain evidence="1 2">120-4 pot B 10/14</strain>
    </source>
</reference>
<accession>A0ABN7WYJ7</accession>
<name>A0ABN7WYJ7_GIGMA</name>
<sequence>ERFMDRIILRQPLNPIPTTIVTTTIKTTTPALKTSTFIKTTKSKRISLC</sequence>
<keyword evidence="2" id="KW-1185">Reference proteome</keyword>
<dbReference type="EMBL" id="CAJVQB010073045">
    <property type="protein sequence ID" value="CAG8843623.1"/>
    <property type="molecule type" value="Genomic_DNA"/>
</dbReference>
<dbReference type="Proteomes" id="UP000789901">
    <property type="component" value="Unassembled WGS sequence"/>
</dbReference>
<evidence type="ECO:0000313" key="2">
    <source>
        <dbReference type="Proteomes" id="UP000789901"/>
    </source>
</evidence>
<comment type="caution">
    <text evidence="1">The sequence shown here is derived from an EMBL/GenBank/DDBJ whole genome shotgun (WGS) entry which is preliminary data.</text>
</comment>
<proteinExistence type="predicted"/>
<feature type="non-terminal residue" evidence="1">
    <location>
        <position position="1"/>
    </location>
</feature>
<protein>
    <submittedName>
        <fullName evidence="1">16211_t:CDS:1</fullName>
    </submittedName>
</protein>
<organism evidence="1 2">
    <name type="scientific">Gigaspora margarita</name>
    <dbReference type="NCBI Taxonomy" id="4874"/>
    <lineage>
        <taxon>Eukaryota</taxon>
        <taxon>Fungi</taxon>
        <taxon>Fungi incertae sedis</taxon>
        <taxon>Mucoromycota</taxon>
        <taxon>Glomeromycotina</taxon>
        <taxon>Glomeromycetes</taxon>
        <taxon>Diversisporales</taxon>
        <taxon>Gigasporaceae</taxon>
        <taxon>Gigaspora</taxon>
    </lineage>
</organism>